<reference evidence="4" key="1">
    <citation type="journal article" date="2020" name="Stud. Mycol.">
        <title>101 Dothideomycetes genomes: a test case for predicting lifestyles and emergence of pathogens.</title>
        <authorList>
            <person name="Haridas S."/>
            <person name="Albert R."/>
            <person name="Binder M."/>
            <person name="Bloem J."/>
            <person name="Labutti K."/>
            <person name="Salamov A."/>
            <person name="Andreopoulos B."/>
            <person name="Baker S."/>
            <person name="Barry K."/>
            <person name="Bills G."/>
            <person name="Bluhm B."/>
            <person name="Cannon C."/>
            <person name="Castanera R."/>
            <person name="Culley D."/>
            <person name="Daum C."/>
            <person name="Ezra D."/>
            <person name="Gonzalez J."/>
            <person name="Henrissat B."/>
            <person name="Kuo A."/>
            <person name="Liang C."/>
            <person name="Lipzen A."/>
            <person name="Lutzoni F."/>
            <person name="Magnuson J."/>
            <person name="Mondo S."/>
            <person name="Nolan M."/>
            <person name="Ohm R."/>
            <person name="Pangilinan J."/>
            <person name="Park H.-J."/>
            <person name="Ramirez L."/>
            <person name="Alfaro M."/>
            <person name="Sun H."/>
            <person name="Tritt A."/>
            <person name="Yoshinaga Y."/>
            <person name="Zwiers L.-H."/>
            <person name="Turgeon B."/>
            <person name="Goodwin S."/>
            <person name="Spatafora J."/>
            <person name="Crous P."/>
            <person name="Grigoriev I."/>
        </authorList>
    </citation>
    <scope>NUCLEOTIDE SEQUENCE</scope>
    <source>
        <strain evidence="4">CBS 115976</strain>
    </source>
</reference>
<sequence>MHVDQLPKGAVPGAPRPRRSQTVTASQEQEWKEQPAKAKGLSHHRQTRSVHHSRSSFTSNTYTHIRNRSSFSHGKRLAEPDQSPETMTELAKKLSKLKEAGYAYTGSASSRKEGGSGDTATDDDEQRRLAQWAKQAARERQRAEARDIEIRSVYQDMSHTSMESTRKLDDIYYNILERLSGLQSTIGSLHELSGHTKDLRHNFDKEAAEVKKDITEQVDSFGGFETQRSQINELQSRIGGSKSTTDKLTKRLEAARNRIQVLENQEAEVQASITLKFRIIYIILGAVLAGIVAIFIAHRFFPVANYDQLTTTPKASTPIDSPKITSPNGDEIPISIPPLPAPSVCSSGKSLSWDDDPRLRIFEEL</sequence>
<dbReference type="AlphaFoldDB" id="A0A6A6UT70"/>
<feature type="region of interest" description="Disordered" evidence="2">
    <location>
        <begin position="1"/>
        <end position="89"/>
    </location>
</feature>
<feature type="coiled-coil region" evidence="1">
    <location>
        <begin position="245"/>
        <end position="272"/>
    </location>
</feature>
<name>A0A6A6UT70_9PEZI</name>
<evidence type="ECO:0000256" key="2">
    <source>
        <dbReference type="SAM" id="MobiDB-lite"/>
    </source>
</evidence>
<gene>
    <name evidence="4" type="ORF">BT63DRAFT_38238</name>
</gene>
<dbReference type="EMBL" id="MU004230">
    <property type="protein sequence ID" value="KAF2675455.1"/>
    <property type="molecule type" value="Genomic_DNA"/>
</dbReference>
<keyword evidence="3" id="KW-0812">Transmembrane</keyword>
<feature type="compositionally biased region" description="Basic residues" evidence="2">
    <location>
        <begin position="40"/>
        <end position="54"/>
    </location>
</feature>
<protein>
    <submittedName>
        <fullName evidence="4">Uncharacterized protein</fullName>
    </submittedName>
</protein>
<evidence type="ECO:0000313" key="5">
    <source>
        <dbReference type="Proteomes" id="UP000799302"/>
    </source>
</evidence>
<feature type="compositionally biased region" description="Polar residues" evidence="2">
    <location>
        <begin position="311"/>
        <end position="328"/>
    </location>
</feature>
<evidence type="ECO:0000256" key="1">
    <source>
        <dbReference type="SAM" id="Coils"/>
    </source>
</evidence>
<organism evidence="4 5">
    <name type="scientific">Microthyrium microscopicum</name>
    <dbReference type="NCBI Taxonomy" id="703497"/>
    <lineage>
        <taxon>Eukaryota</taxon>
        <taxon>Fungi</taxon>
        <taxon>Dikarya</taxon>
        <taxon>Ascomycota</taxon>
        <taxon>Pezizomycotina</taxon>
        <taxon>Dothideomycetes</taxon>
        <taxon>Dothideomycetes incertae sedis</taxon>
        <taxon>Microthyriales</taxon>
        <taxon>Microthyriaceae</taxon>
        <taxon>Microthyrium</taxon>
    </lineage>
</organism>
<dbReference type="OrthoDB" id="5419542at2759"/>
<keyword evidence="3" id="KW-0472">Membrane</keyword>
<feature type="region of interest" description="Disordered" evidence="2">
    <location>
        <begin position="104"/>
        <end position="126"/>
    </location>
</feature>
<feature type="region of interest" description="Disordered" evidence="2">
    <location>
        <begin position="311"/>
        <end position="332"/>
    </location>
</feature>
<evidence type="ECO:0000313" key="4">
    <source>
        <dbReference type="EMBL" id="KAF2675455.1"/>
    </source>
</evidence>
<accession>A0A6A6UT70</accession>
<keyword evidence="1" id="KW-0175">Coiled coil</keyword>
<keyword evidence="3" id="KW-1133">Transmembrane helix</keyword>
<proteinExistence type="predicted"/>
<keyword evidence="5" id="KW-1185">Reference proteome</keyword>
<evidence type="ECO:0000256" key="3">
    <source>
        <dbReference type="SAM" id="Phobius"/>
    </source>
</evidence>
<dbReference type="Proteomes" id="UP000799302">
    <property type="component" value="Unassembled WGS sequence"/>
</dbReference>
<feature type="compositionally biased region" description="Polar residues" evidence="2">
    <location>
        <begin position="55"/>
        <end position="72"/>
    </location>
</feature>
<feature type="transmembrane region" description="Helical" evidence="3">
    <location>
        <begin position="279"/>
        <end position="301"/>
    </location>
</feature>